<dbReference type="RefSeq" id="WP_091547480.1">
    <property type="nucleotide sequence ID" value="NZ_FMUS01000043.1"/>
</dbReference>
<dbReference type="STRING" id="1120976.SAMN03080606_04179"/>
<evidence type="ECO:0008006" key="3">
    <source>
        <dbReference type="Google" id="ProtNLM"/>
    </source>
</evidence>
<dbReference type="SUPFAM" id="SSF88659">
    <property type="entry name" value="Sigma3 and sigma4 domains of RNA polymerase sigma factors"/>
    <property type="match status" value="1"/>
</dbReference>
<evidence type="ECO:0000313" key="1">
    <source>
        <dbReference type="EMBL" id="SCZ09181.1"/>
    </source>
</evidence>
<dbReference type="AlphaFoldDB" id="A0A1G5L9Q2"/>
<accession>A0A1G5L9Q2</accession>
<dbReference type="OrthoDB" id="1954212at2"/>
<organism evidence="1 2">
    <name type="scientific">Alkaliphilus peptidifermentans DSM 18978</name>
    <dbReference type="NCBI Taxonomy" id="1120976"/>
    <lineage>
        <taxon>Bacteria</taxon>
        <taxon>Bacillati</taxon>
        <taxon>Bacillota</taxon>
        <taxon>Clostridia</taxon>
        <taxon>Peptostreptococcales</taxon>
        <taxon>Natronincolaceae</taxon>
        <taxon>Alkaliphilus</taxon>
    </lineage>
</organism>
<dbReference type="Gene3D" id="1.20.140.160">
    <property type="match status" value="1"/>
</dbReference>
<name>A0A1G5L9Q2_9FIRM</name>
<dbReference type="EMBL" id="FMUS01000043">
    <property type="protein sequence ID" value="SCZ09181.1"/>
    <property type="molecule type" value="Genomic_DNA"/>
</dbReference>
<gene>
    <name evidence="1" type="ORF">SAMN03080606_04179</name>
</gene>
<dbReference type="Proteomes" id="UP000198636">
    <property type="component" value="Unassembled WGS sequence"/>
</dbReference>
<dbReference type="InterPro" id="IPR013324">
    <property type="entry name" value="RNA_pol_sigma_r3/r4-like"/>
</dbReference>
<evidence type="ECO:0000313" key="2">
    <source>
        <dbReference type="Proteomes" id="UP000198636"/>
    </source>
</evidence>
<protein>
    <recommendedName>
        <fullName evidence="3">RNA polymerase sigma factor, sigma-70 family</fullName>
    </recommendedName>
</protein>
<sequence>MNRLMVNYLNEEKTGMDVVNKMGTCNVNKEMRRSGFNDYVFKAYLYSYIKKTIVYSALQIKKKHKLLYDTEELSLNVVDPDFSEERVSYVIDNDDSSKEVIAEEVKGDYNYNEISHKKEIIDAIEALTNRQKEIIYRCIIMDESDTYVARKLGISKQGVNKTKIAALEKLKRSLKDNCRDAI</sequence>
<reference evidence="1 2" key="1">
    <citation type="submission" date="2016-10" db="EMBL/GenBank/DDBJ databases">
        <authorList>
            <person name="de Groot N.N."/>
        </authorList>
    </citation>
    <scope>NUCLEOTIDE SEQUENCE [LARGE SCALE GENOMIC DNA]</scope>
    <source>
        <strain evidence="1 2">DSM 18978</strain>
    </source>
</reference>
<proteinExistence type="predicted"/>
<keyword evidence="2" id="KW-1185">Reference proteome</keyword>